<dbReference type="AlphaFoldDB" id="A0A383VR27"/>
<dbReference type="GO" id="GO:0043139">
    <property type="term" value="F:5'-3' DNA helicase activity"/>
    <property type="evidence" value="ECO:0007669"/>
    <property type="project" value="UniProtKB-EC"/>
</dbReference>
<dbReference type="GO" id="GO:0006281">
    <property type="term" value="P:DNA repair"/>
    <property type="evidence" value="ECO:0007669"/>
    <property type="project" value="UniProtKB-KW"/>
</dbReference>
<dbReference type="PANTHER" id="PTHR10492:SF57">
    <property type="entry name" value="ATP-DEPENDENT DNA HELICASE"/>
    <property type="match status" value="1"/>
</dbReference>
<keyword evidence="1" id="KW-0227">DNA damage</keyword>
<dbReference type="PANTHER" id="PTHR10492">
    <property type="match status" value="1"/>
</dbReference>
<keyword evidence="1" id="KW-0347">Helicase</keyword>
<evidence type="ECO:0000256" key="1">
    <source>
        <dbReference type="RuleBase" id="RU363044"/>
    </source>
</evidence>
<keyword evidence="1" id="KW-0378">Hydrolase</keyword>
<feature type="chain" id="PRO_5016674300" description="ATP-dependent DNA helicase" evidence="2">
    <location>
        <begin position="24"/>
        <end position="324"/>
    </location>
</feature>
<comment type="catalytic activity">
    <reaction evidence="1">
        <text>ATP + H2O = ADP + phosphate + H(+)</text>
        <dbReference type="Rhea" id="RHEA:13065"/>
        <dbReference type="ChEBI" id="CHEBI:15377"/>
        <dbReference type="ChEBI" id="CHEBI:15378"/>
        <dbReference type="ChEBI" id="CHEBI:30616"/>
        <dbReference type="ChEBI" id="CHEBI:43474"/>
        <dbReference type="ChEBI" id="CHEBI:456216"/>
        <dbReference type="EC" id="5.6.2.3"/>
    </reaction>
</comment>
<dbReference type="STRING" id="3088.A0A383VR27"/>
<name>A0A383VR27_TETOB</name>
<keyword evidence="1" id="KW-0547">Nucleotide-binding</keyword>
<comment type="cofactor">
    <cofactor evidence="1">
        <name>Mg(2+)</name>
        <dbReference type="ChEBI" id="CHEBI:18420"/>
    </cofactor>
</comment>
<dbReference type="SUPFAM" id="SSF52540">
    <property type="entry name" value="P-loop containing nucleoside triphosphate hydrolases"/>
    <property type="match status" value="1"/>
</dbReference>
<dbReference type="InterPro" id="IPR010285">
    <property type="entry name" value="DNA_helicase_pif1-like_DEAD"/>
</dbReference>
<keyword evidence="1" id="KW-0067">ATP-binding</keyword>
<feature type="domain" description="DNA helicase Pif1-like DEAD-box helicase" evidence="3">
    <location>
        <begin position="229"/>
        <end position="322"/>
    </location>
</feature>
<feature type="signal peptide" evidence="2">
    <location>
        <begin position="1"/>
        <end position="23"/>
    </location>
</feature>
<dbReference type="GO" id="GO:0006310">
    <property type="term" value="P:DNA recombination"/>
    <property type="evidence" value="ECO:0007669"/>
    <property type="project" value="UniProtKB-KW"/>
</dbReference>
<sequence length="324" mass="35682">MWMAGWPQHKVVRVVLLLGKVCGIPVTKHGSSASVHRQAFMPIGRMYSVHPSAGERFYLWLLLCHVHGATSFEDLRRVPGHEQPFPTFKEACAARGLLQHDGEWRQCLQEAAGHRMPYCMRGMFASILAYNDVADAAALWNDYKGALCEDLLRTARREHPARQLDEEIEQQCLWILDGLLRQMGKSVADISGMPALQQQFAPQQGIVAQQLRRYPVQQQQARRDAMLPQLNAAQRAVYDAVMRSVQGGGEDSNTAFFVYGLGGAGKTFLYESLLCAVRAEGKVALATASSGIAALLLPGGRTAHSTFKIPVARLHAQSTCNVSA</sequence>
<protein>
    <recommendedName>
        <fullName evidence="1">ATP-dependent DNA helicase</fullName>
        <ecNumber evidence="1">5.6.2.3</ecNumber>
    </recommendedName>
</protein>
<keyword evidence="1" id="KW-0233">DNA recombination</keyword>
<dbReference type="Pfam" id="PF05970">
    <property type="entry name" value="PIF1"/>
    <property type="match status" value="1"/>
</dbReference>
<evidence type="ECO:0000313" key="5">
    <source>
        <dbReference type="Proteomes" id="UP000256970"/>
    </source>
</evidence>
<proteinExistence type="inferred from homology"/>
<keyword evidence="2" id="KW-0732">Signal</keyword>
<dbReference type="GO" id="GO:0016887">
    <property type="term" value="F:ATP hydrolysis activity"/>
    <property type="evidence" value="ECO:0007669"/>
    <property type="project" value="RHEA"/>
</dbReference>
<organism evidence="4 5">
    <name type="scientific">Tetradesmus obliquus</name>
    <name type="common">Green alga</name>
    <name type="synonym">Acutodesmus obliquus</name>
    <dbReference type="NCBI Taxonomy" id="3088"/>
    <lineage>
        <taxon>Eukaryota</taxon>
        <taxon>Viridiplantae</taxon>
        <taxon>Chlorophyta</taxon>
        <taxon>core chlorophytes</taxon>
        <taxon>Chlorophyceae</taxon>
        <taxon>CS clade</taxon>
        <taxon>Sphaeropleales</taxon>
        <taxon>Scenedesmaceae</taxon>
        <taxon>Tetradesmus</taxon>
    </lineage>
</organism>
<keyword evidence="1" id="KW-0234">DNA repair</keyword>
<dbReference type="GO" id="GO:0000723">
    <property type="term" value="P:telomere maintenance"/>
    <property type="evidence" value="ECO:0007669"/>
    <property type="project" value="InterPro"/>
</dbReference>
<dbReference type="InterPro" id="IPR027417">
    <property type="entry name" value="P-loop_NTPase"/>
</dbReference>
<dbReference type="Gene3D" id="3.40.50.300">
    <property type="entry name" value="P-loop containing nucleotide triphosphate hydrolases"/>
    <property type="match status" value="1"/>
</dbReference>
<accession>A0A383VR27</accession>
<dbReference type="EC" id="5.6.2.3" evidence="1"/>
<dbReference type="Proteomes" id="UP000256970">
    <property type="component" value="Unassembled WGS sequence"/>
</dbReference>
<evidence type="ECO:0000256" key="2">
    <source>
        <dbReference type="SAM" id="SignalP"/>
    </source>
</evidence>
<reference evidence="4 5" key="1">
    <citation type="submission" date="2016-10" db="EMBL/GenBank/DDBJ databases">
        <authorList>
            <person name="Cai Z."/>
        </authorList>
    </citation>
    <scope>NUCLEOTIDE SEQUENCE [LARGE SCALE GENOMIC DNA]</scope>
</reference>
<keyword evidence="5" id="KW-1185">Reference proteome</keyword>
<dbReference type="EMBL" id="FNXT01000751">
    <property type="protein sequence ID" value="SZX66826.1"/>
    <property type="molecule type" value="Genomic_DNA"/>
</dbReference>
<gene>
    <name evidence="4" type="ORF">BQ4739_LOCUS7264</name>
</gene>
<comment type="similarity">
    <text evidence="1">Belongs to the helicase family.</text>
</comment>
<evidence type="ECO:0000259" key="3">
    <source>
        <dbReference type="Pfam" id="PF05970"/>
    </source>
</evidence>
<evidence type="ECO:0000313" key="4">
    <source>
        <dbReference type="EMBL" id="SZX66826.1"/>
    </source>
</evidence>
<dbReference type="GO" id="GO:0005524">
    <property type="term" value="F:ATP binding"/>
    <property type="evidence" value="ECO:0007669"/>
    <property type="project" value="UniProtKB-KW"/>
</dbReference>